<gene>
    <name evidence="1" type="ORF">H735_22165</name>
</gene>
<dbReference type="RefSeq" id="WP_012219907.1">
    <property type="nucleotide sequence ID" value="NZ_BAOH01000018.1"/>
</dbReference>
<accession>A0A0C1Z1J7</accession>
<evidence type="ECO:0000313" key="2">
    <source>
        <dbReference type="Proteomes" id="UP000031586"/>
    </source>
</evidence>
<protein>
    <submittedName>
        <fullName evidence="1">Uncharacterized protein</fullName>
    </submittedName>
</protein>
<organism evidence="1 2">
    <name type="scientific">Vibrio owensii CAIM 1854 = LMG 25443</name>
    <dbReference type="NCBI Taxonomy" id="1229493"/>
    <lineage>
        <taxon>Bacteria</taxon>
        <taxon>Pseudomonadati</taxon>
        <taxon>Pseudomonadota</taxon>
        <taxon>Gammaproteobacteria</taxon>
        <taxon>Vibrionales</taxon>
        <taxon>Vibrionaceae</taxon>
        <taxon>Vibrio</taxon>
    </lineage>
</organism>
<dbReference type="PATRIC" id="fig|1229493.5.peg.3837"/>
<dbReference type="AlphaFoldDB" id="A0A0C1Z1J7"/>
<evidence type="ECO:0000313" key="1">
    <source>
        <dbReference type="EMBL" id="KIF51010.1"/>
    </source>
</evidence>
<dbReference type="EMBL" id="JPRD01000044">
    <property type="protein sequence ID" value="KIF51010.1"/>
    <property type="molecule type" value="Genomic_DNA"/>
</dbReference>
<comment type="caution">
    <text evidence="1">The sequence shown here is derived from an EMBL/GenBank/DDBJ whole genome shotgun (WGS) entry which is preliminary data.</text>
</comment>
<name>A0A0C1Z1J7_9VIBR</name>
<dbReference type="Proteomes" id="UP000031586">
    <property type="component" value="Unassembled WGS sequence"/>
</dbReference>
<sequence length="65" mass="7809">MDNQQLSRMERSERLLAAHCYLMRKPVPYSMRLKKSLQAKLTRIDQKLEVYVDKVWSVINRSMQP</sequence>
<reference evidence="1 2" key="1">
    <citation type="submission" date="2014-07" db="EMBL/GenBank/DDBJ databases">
        <title>Unique and conserved regions in Vibrio harveyi and related species in comparison with the shrimp pathogen Vibrio harveyi CAIM 1792.</title>
        <authorList>
            <person name="Espinoza-Valles I."/>
            <person name="Vora G."/>
            <person name="Leekitcharoenphon P."/>
            <person name="Ussery D."/>
            <person name="Hoj L."/>
            <person name="Gomez-Gil B."/>
        </authorList>
    </citation>
    <scope>NUCLEOTIDE SEQUENCE [LARGE SCALE GENOMIC DNA]</scope>
    <source>
        <strain evidence="2">CAIM 1854 / LMG 25443</strain>
    </source>
</reference>
<proteinExistence type="predicted"/>